<dbReference type="KEGG" id="mten:GWK48_09720"/>
<reference evidence="2 3" key="1">
    <citation type="submission" date="2020-02" db="EMBL/GenBank/DDBJ databases">
        <title>Comparative genome analysis reveals the metabolism and evolution of the thermophilic archaeal genus Metallosphaera.</title>
        <authorList>
            <person name="Jiang C."/>
        </authorList>
    </citation>
    <scope>NUCLEOTIDE SEQUENCE [LARGE SCALE GENOMIC DNA]</scope>
    <source>
        <strain evidence="2 3">Ric-A</strain>
    </source>
</reference>
<dbReference type="AlphaFoldDB" id="A0A6N0NV68"/>
<evidence type="ECO:0000313" key="3">
    <source>
        <dbReference type="Proteomes" id="UP000509301"/>
    </source>
</evidence>
<feature type="domain" description="CobQ/CobB/MinD/ParA nucleotide binding" evidence="1">
    <location>
        <begin position="3"/>
        <end position="72"/>
    </location>
</feature>
<dbReference type="RefSeq" id="WP_174631809.1">
    <property type="nucleotide sequence ID" value="NZ_CP049074.1"/>
</dbReference>
<protein>
    <recommendedName>
        <fullName evidence="1">CobQ/CobB/MinD/ParA nucleotide binding domain-containing protein</fullName>
    </recommendedName>
</protein>
<organism evidence="2 3">
    <name type="scientific">Metallosphaera tengchongensis</name>
    <dbReference type="NCBI Taxonomy" id="1532350"/>
    <lineage>
        <taxon>Archaea</taxon>
        <taxon>Thermoproteota</taxon>
        <taxon>Thermoprotei</taxon>
        <taxon>Sulfolobales</taxon>
        <taxon>Sulfolobaceae</taxon>
        <taxon>Metallosphaera</taxon>
    </lineage>
</organism>
<dbReference type="InterPro" id="IPR027417">
    <property type="entry name" value="P-loop_NTPase"/>
</dbReference>
<dbReference type="Pfam" id="PF01656">
    <property type="entry name" value="CbiA"/>
    <property type="match status" value="1"/>
</dbReference>
<evidence type="ECO:0000313" key="2">
    <source>
        <dbReference type="EMBL" id="QKR00622.1"/>
    </source>
</evidence>
<sequence length="168" mass="18842">MRIAVVGRKGGTGKSTVAIYTLFKLKEMKYRVWLEDFSVSKTSSEYLKKVGFRGDPKPKFTILDSPPSDVQRDLTILVSEPQVLWMEKDNADVLVLNKVSPLPDRFMEEVKLAQANVGRFKQVFMVPFSGALFSGELTTEPSLDRVVMGILGQEKGSLILPMESFHNV</sequence>
<dbReference type="GeneID" id="55642222"/>
<keyword evidence="3" id="KW-1185">Reference proteome</keyword>
<accession>A0A6N0NV68</accession>
<gene>
    <name evidence="2" type="ORF">GWK48_09720</name>
</gene>
<name>A0A6N0NV68_9CREN</name>
<dbReference type="EMBL" id="CP049074">
    <property type="protein sequence ID" value="QKR00622.1"/>
    <property type="molecule type" value="Genomic_DNA"/>
</dbReference>
<evidence type="ECO:0000259" key="1">
    <source>
        <dbReference type="Pfam" id="PF01656"/>
    </source>
</evidence>
<dbReference type="SUPFAM" id="SSF52540">
    <property type="entry name" value="P-loop containing nucleoside triphosphate hydrolases"/>
    <property type="match status" value="1"/>
</dbReference>
<dbReference type="OrthoDB" id="34360at2157"/>
<dbReference type="Gene3D" id="3.40.50.300">
    <property type="entry name" value="P-loop containing nucleotide triphosphate hydrolases"/>
    <property type="match status" value="1"/>
</dbReference>
<proteinExistence type="predicted"/>
<dbReference type="Proteomes" id="UP000509301">
    <property type="component" value="Chromosome"/>
</dbReference>
<dbReference type="InterPro" id="IPR002586">
    <property type="entry name" value="CobQ/CobB/MinD/ParA_Nub-bd_dom"/>
</dbReference>